<dbReference type="OrthoDB" id="63267at2759"/>
<sequence>MAIKDVIERSYKQPILTLKSDINNEYTFLRLIGTGSVGRMYLARHNTTDEIVAIKQMSKSTLIKHKQVAHLINEKQVSQYIRHPFITRYLGSYKNSRFLYLILEFIQGGDFYTHLRNHKKFSVADAQFYSAIVVTVFVYLHNLKIIYRDLKPENLLLSTDGYIKFTDFGFSKLIVDRTYTLCGTPEYLAPEILLSKGYSFAVDWWTLGIFIYELMTGVTPFAASNVMSTYQKILQGKIIFQAGFDHNAKQLIKKLLAHDLSKRNSLISNGALGVINHPFYSTINFRDLIEKRITPPHVPKVSSPDDTSHFGHFDAVNEECSPIPYDSDPFKYW</sequence>
<dbReference type="PROSITE" id="PS51285">
    <property type="entry name" value="AGC_KINASE_CTER"/>
    <property type="match status" value="1"/>
</dbReference>
<evidence type="ECO:0000256" key="5">
    <source>
        <dbReference type="ARBA" id="ARBA00022840"/>
    </source>
</evidence>
<dbReference type="InterPro" id="IPR000961">
    <property type="entry name" value="AGC-kinase_C"/>
</dbReference>
<gene>
    <name evidence="9" type="primary">LOC113796751</name>
</gene>
<evidence type="ECO:0000259" key="6">
    <source>
        <dbReference type="PROSITE" id="PS50011"/>
    </source>
</evidence>
<evidence type="ECO:0000256" key="4">
    <source>
        <dbReference type="ARBA" id="ARBA00022777"/>
    </source>
</evidence>
<dbReference type="InterPro" id="IPR011009">
    <property type="entry name" value="Kinase-like_dom_sf"/>
</dbReference>
<organism evidence="8 9">
    <name type="scientific">Dermatophagoides pteronyssinus</name>
    <name type="common">European house dust mite</name>
    <dbReference type="NCBI Taxonomy" id="6956"/>
    <lineage>
        <taxon>Eukaryota</taxon>
        <taxon>Metazoa</taxon>
        <taxon>Ecdysozoa</taxon>
        <taxon>Arthropoda</taxon>
        <taxon>Chelicerata</taxon>
        <taxon>Arachnida</taxon>
        <taxon>Acari</taxon>
        <taxon>Acariformes</taxon>
        <taxon>Sarcoptiformes</taxon>
        <taxon>Astigmata</taxon>
        <taxon>Psoroptidia</taxon>
        <taxon>Analgoidea</taxon>
        <taxon>Pyroglyphidae</taxon>
        <taxon>Dermatophagoidinae</taxon>
        <taxon>Dermatophagoides</taxon>
    </lineage>
</organism>
<dbReference type="OMA" id="MYLARHN"/>
<evidence type="ECO:0000259" key="7">
    <source>
        <dbReference type="PROSITE" id="PS51285"/>
    </source>
</evidence>
<keyword evidence="4" id="KW-0418">Kinase</keyword>
<reference evidence="9" key="1">
    <citation type="submission" date="2025-08" db="UniProtKB">
        <authorList>
            <consortium name="RefSeq"/>
        </authorList>
    </citation>
    <scope>IDENTIFICATION</scope>
    <source>
        <strain evidence="9">Airmid</strain>
    </source>
</reference>
<dbReference type="GO" id="GO:0005952">
    <property type="term" value="C:cAMP-dependent protein kinase complex"/>
    <property type="evidence" value="ECO:0007669"/>
    <property type="project" value="TreeGrafter"/>
</dbReference>
<evidence type="ECO:0000313" key="8">
    <source>
        <dbReference type="Proteomes" id="UP000515146"/>
    </source>
</evidence>
<dbReference type="GO" id="GO:0004691">
    <property type="term" value="F:cAMP-dependent protein kinase activity"/>
    <property type="evidence" value="ECO:0007669"/>
    <property type="project" value="TreeGrafter"/>
</dbReference>
<keyword evidence="8" id="KW-1185">Reference proteome</keyword>
<name>A0A6P6YC42_DERPT</name>
<dbReference type="PROSITE" id="PS00108">
    <property type="entry name" value="PROTEIN_KINASE_ST"/>
    <property type="match status" value="1"/>
</dbReference>
<dbReference type="KEGG" id="dpte:113796751"/>
<dbReference type="PANTHER" id="PTHR24353:SF37">
    <property type="entry name" value="CAMP-DEPENDENT PROTEIN KINASE CATALYTIC SUBUNIT PRKX"/>
    <property type="match status" value="1"/>
</dbReference>
<evidence type="ECO:0000256" key="1">
    <source>
        <dbReference type="ARBA" id="ARBA00022527"/>
    </source>
</evidence>
<accession>A0A6P6YC42</accession>
<dbReference type="InParanoid" id="A0A6P6YC42"/>
<protein>
    <submittedName>
        <fullName evidence="9">cAMP-dependent protein kinase catalytic subunit alpha-like</fullName>
    </submittedName>
</protein>
<evidence type="ECO:0000256" key="2">
    <source>
        <dbReference type="ARBA" id="ARBA00022679"/>
    </source>
</evidence>
<dbReference type="InterPro" id="IPR008271">
    <property type="entry name" value="Ser/Thr_kinase_AS"/>
</dbReference>
<dbReference type="PANTHER" id="PTHR24353">
    <property type="entry name" value="CYCLIC NUCLEOTIDE-DEPENDENT PROTEIN KINASE"/>
    <property type="match status" value="1"/>
</dbReference>
<keyword evidence="5" id="KW-0067">ATP-binding</keyword>
<proteinExistence type="predicted"/>
<dbReference type="PROSITE" id="PS50011">
    <property type="entry name" value="PROTEIN_KINASE_DOM"/>
    <property type="match status" value="1"/>
</dbReference>
<dbReference type="FunFam" id="1.10.510.10:FF:000005">
    <property type="entry name" value="cAMP-dependent protein kinase catalytic subunit alpha"/>
    <property type="match status" value="1"/>
</dbReference>
<dbReference type="GO" id="GO:0005524">
    <property type="term" value="F:ATP binding"/>
    <property type="evidence" value="ECO:0007669"/>
    <property type="project" value="UniProtKB-KW"/>
</dbReference>
<keyword evidence="3" id="KW-0547">Nucleotide-binding</keyword>
<dbReference type="AlphaFoldDB" id="A0A6P6YC42"/>
<evidence type="ECO:0000256" key="3">
    <source>
        <dbReference type="ARBA" id="ARBA00022741"/>
    </source>
</evidence>
<dbReference type="InterPro" id="IPR000719">
    <property type="entry name" value="Prot_kinase_dom"/>
</dbReference>
<evidence type="ECO:0000313" key="9">
    <source>
        <dbReference type="RefSeq" id="XP_027202850.1"/>
    </source>
</evidence>
<dbReference type="SMART" id="SM00220">
    <property type="entry name" value="S_TKc"/>
    <property type="match status" value="1"/>
</dbReference>
<dbReference type="Proteomes" id="UP000515146">
    <property type="component" value="Unplaced"/>
</dbReference>
<feature type="domain" description="Protein kinase" evidence="6">
    <location>
        <begin position="26"/>
        <end position="280"/>
    </location>
</feature>
<keyword evidence="2" id="KW-0808">Transferase</keyword>
<feature type="domain" description="AGC-kinase C-terminal" evidence="7">
    <location>
        <begin position="281"/>
        <end position="333"/>
    </location>
</feature>
<keyword evidence="1" id="KW-0723">Serine/threonine-protein kinase</keyword>
<dbReference type="Gene3D" id="1.10.510.10">
    <property type="entry name" value="Transferase(Phosphotransferase) domain 1"/>
    <property type="match status" value="1"/>
</dbReference>
<dbReference type="Pfam" id="PF00069">
    <property type="entry name" value="Pkinase"/>
    <property type="match status" value="1"/>
</dbReference>
<dbReference type="SUPFAM" id="SSF56112">
    <property type="entry name" value="Protein kinase-like (PK-like)"/>
    <property type="match status" value="1"/>
</dbReference>
<dbReference type="RefSeq" id="XP_027202850.1">
    <property type="nucleotide sequence ID" value="XM_027347049.1"/>
</dbReference>
<dbReference type="Gene3D" id="3.30.200.20">
    <property type="entry name" value="Phosphorylase Kinase, domain 1"/>
    <property type="match status" value="1"/>
</dbReference>